<comment type="subcellular location">
    <subcellularLocation>
        <location evidence="2">Secreted</location>
        <location evidence="2">Cell wall</location>
    </subcellularLocation>
</comment>
<evidence type="ECO:0000256" key="6">
    <source>
        <dbReference type="SAM" id="SignalP"/>
    </source>
</evidence>
<evidence type="ECO:0000313" key="7">
    <source>
        <dbReference type="EMBL" id="RZC72547.1"/>
    </source>
</evidence>
<dbReference type="GO" id="GO:0016787">
    <property type="term" value="F:hydrolase activity"/>
    <property type="evidence" value="ECO:0007669"/>
    <property type="project" value="InterPro"/>
</dbReference>
<evidence type="ECO:0000256" key="3">
    <source>
        <dbReference type="ARBA" id="ARBA00005784"/>
    </source>
</evidence>
<keyword evidence="4" id="KW-0964">Secreted</keyword>
<dbReference type="STRING" id="3469.A0A4Y7KI61"/>
<feature type="chain" id="PRO_5021195065" description="Pectin acetylesterase" evidence="6">
    <location>
        <begin position="27"/>
        <end position="809"/>
    </location>
</feature>
<dbReference type="InterPro" id="IPR004963">
    <property type="entry name" value="PAE/NOTUM"/>
</dbReference>
<name>A0A4Y7KI61_PAPSO</name>
<dbReference type="PANTHER" id="PTHR21562:SF69">
    <property type="entry name" value="PECTIN ACETYLESTERASE 9"/>
    <property type="match status" value="1"/>
</dbReference>
<evidence type="ECO:0000313" key="8">
    <source>
        <dbReference type="Proteomes" id="UP000316621"/>
    </source>
</evidence>
<keyword evidence="8" id="KW-1185">Reference proteome</keyword>
<evidence type="ECO:0000256" key="2">
    <source>
        <dbReference type="ARBA" id="ARBA00004191"/>
    </source>
</evidence>
<keyword evidence="5" id="KW-1133">Transmembrane helix</keyword>
<keyword evidence="5" id="KW-0812">Transmembrane</keyword>
<protein>
    <recommendedName>
        <fullName evidence="9">Pectin acetylesterase</fullName>
    </recommendedName>
</protein>
<gene>
    <name evidence="7" type="ORF">C5167_048030</name>
</gene>
<proteinExistence type="inferred from homology"/>
<keyword evidence="6" id="KW-0732">Signal</keyword>
<evidence type="ECO:0008006" key="9">
    <source>
        <dbReference type="Google" id="ProtNLM"/>
    </source>
</evidence>
<keyword evidence="4" id="KW-0134">Cell wall</keyword>
<dbReference type="EMBL" id="CM010722">
    <property type="protein sequence ID" value="RZC72547.1"/>
    <property type="molecule type" value="Genomic_DNA"/>
</dbReference>
<dbReference type="Proteomes" id="UP000316621">
    <property type="component" value="Chromosome 8"/>
</dbReference>
<accession>A0A4Y7KI61</accession>
<dbReference type="PANTHER" id="PTHR21562">
    <property type="entry name" value="NOTUM-RELATED"/>
    <property type="match status" value="1"/>
</dbReference>
<comment type="similarity">
    <text evidence="3">Belongs to the pectinacetylesterase family.</text>
</comment>
<dbReference type="Gramene" id="RZC72547">
    <property type="protein sequence ID" value="RZC72547"/>
    <property type="gene ID" value="C5167_048030"/>
</dbReference>
<evidence type="ECO:0000256" key="5">
    <source>
        <dbReference type="SAM" id="Phobius"/>
    </source>
</evidence>
<comment type="function">
    <text evidence="1">Hydrolyzes acetyl esters in homogalacturonan regions of pectin. In type I primary cell wall, galacturonic acid residues of pectin can be acetylated at the O-2 and O-3 positions. Decreasing the degree of acetylation of pectin gels in vitro alters their physical properties.</text>
</comment>
<organism evidence="7 8">
    <name type="scientific">Papaver somniferum</name>
    <name type="common">Opium poppy</name>
    <dbReference type="NCBI Taxonomy" id="3469"/>
    <lineage>
        <taxon>Eukaryota</taxon>
        <taxon>Viridiplantae</taxon>
        <taxon>Streptophyta</taxon>
        <taxon>Embryophyta</taxon>
        <taxon>Tracheophyta</taxon>
        <taxon>Spermatophyta</taxon>
        <taxon>Magnoliopsida</taxon>
        <taxon>Ranunculales</taxon>
        <taxon>Papaveraceae</taxon>
        <taxon>Papaveroideae</taxon>
        <taxon>Papaver</taxon>
    </lineage>
</organism>
<dbReference type="Pfam" id="PF03283">
    <property type="entry name" value="PAE"/>
    <property type="match status" value="2"/>
</dbReference>
<keyword evidence="5" id="KW-0472">Membrane</keyword>
<dbReference type="AlphaFoldDB" id="A0A4Y7KI61"/>
<dbReference type="OMA" id="ACTSKMA"/>
<feature type="transmembrane region" description="Helical" evidence="5">
    <location>
        <begin position="407"/>
        <end position="428"/>
    </location>
</feature>
<evidence type="ECO:0000256" key="4">
    <source>
        <dbReference type="ARBA" id="ARBA00022512"/>
    </source>
</evidence>
<reference evidence="7 8" key="1">
    <citation type="journal article" date="2018" name="Science">
        <title>The opium poppy genome and morphinan production.</title>
        <authorList>
            <person name="Guo L."/>
            <person name="Winzer T."/>
            <person name="Yang X."/>
            <person name="Li Y."/>
            <person name="Ning Z."/>
            <person name="He Z."/>
            <person name="Teodor R."/>
            <person name="Lu Y."/>
            <person name="Bowser T.A."/>
            <person name="Graham I.A."/>
            <person name="Ye K."/>
        </authorList>
    </citation>
    <scope>NUCLEOTIDE SEQUENCE [LARGE SCALE GENOMIC DNA]</scope>
    <source>
        <strain evidence="8">cv. HN1</strain>
        <tissue evidence="7">Leaves</tissue>
    </source>
</reference>
<sequence>MNTTSYGFVFISLLLLLTFTPLRIHASQTKDDLVDLTLVQNATTLGAVCLDGSPPGYHLDRGYGSGANNWLLVFEGGGWCHTIEECVKRAKEKRGSSTHMEKWKHFYGIMSKNASLNPDFYNWNRVKIRYCDGGSFAGDSMYENATVKLYFRGQRIWKAIIYDLLPKGLNLADKALLSGCSAGGLATFLHCDNFTSYLPKTATVKCMSDAGVFLDIKDISLNYTARQYFKKVAALQGAEQFLNENCTSSLHDYPYQCFFPQYALRYVKAPYFILNSAYDTYQVKHHLVPHSTDPSKHWEQCKNKTTACDENQLDILQGCSNHGYLSVILTTIAEAVGDWYFERTPSKLLDKPYPLGSSCPNITVNIPVFPIQSLFSESEQQEEVVQFLNRVSAVNYKKKKKKKMNTTSYGFVLISWLFLLAFTPLGIYSETKKNLVKMTLVQHAVTQGAFCLDGSLPGYHLDRGYGSGANNWLLQFEGGGWCNDIESCLERAKSGHGSTRYMSKWEYFNGILSNNASLNPDFHNWNRVKLRYCDGASFSGDSLYQNETVKLYFRGQRIWKAIIDDLLPKGLNLADKALLSGCSAGGLATFLHCDNFTSFLPKTTTAKCMSDAGFFLDIRDISLQHTARQFFENLILLQGTEQFLNENCTGSRYYPYQCFFPQYALPYVKAPYFILNSAYDVFQFHHNLVPPSTDLRGHWSRYSLLTVLIKALNIKPAGFRFEMLKALLYFYQYSKTGGMFLNSCFSHCQSESQDTWFAPDSPRVHNRTIAESVGDWYFERRVTKLVDCAYPCDNSCHNTIGTTPSNYSC</sequence>
<evidence type="ECO:0000256" key="1">
    <source>
        <dbReference type="ARBA" id="ARBA00003534"/>
    </source>
</evidence>
<feature type="signal peptide" evidence="6">
    <location>
        <begin position="1"/>
        <end position="26"/>
    </location>
</feature>